<protein>
    <submittedName>
        <fullName evidence="2">Uncharacterized protein</fullName>
    </submittedName>
</protein>
<evidence type="ECO:0000313" key="2">
    <source>
        <dbReference type="EMBL" id="KZM87182.1"/>
    </source>
</evidence>
<name>A0A161ZJJ5_DAUCS</name>
<reference evidence="2" key="1">
    <citation type="journal article" date="2016" name="Nat. Genet.">
        <title>A high-quality carrot genome assembly provides new insights into carotenoid accumulation and asterid genome evolution.</title>
        <authorList>
            <person name="Iorizzo M."/>
            <person name="Ellison S."/>
            <person name="Senalik D."/>
            <person name="Zeng P."/>
            <person name="Satapoomin P."/>
            <person name="Huang J."/>
            <person name="Bowman M."/>
            <person name="Iovene M."/>
            <person name="Sanseverino W."/>
            <person name="Cavagnaro P."/>
            <person name="Yildiz M."/>
            <person name="Macko-Podgorni A."/>
            <person name="Moranska E."/>
            <person name="Grzebelus E."/>
            <person name="Grzebelus D."/>
            <person name="Ashrafi H."/>
            <person name="Zheng Z."/>
            <person name="Cheng S."/>
            <person name="Spooner D."/>
            <person name="Van Deynze A."/>
            <person name="Simon P."/>
        </authorList>
    </citation>
    <scope>NUCLEOTIDE SEQUENCE [LARGE SCALE GENOMIC DNA]</scope>
    <source>
        <tissue evidence="2">Leaf</tissue>
    </source>
</reference>
<evidence type="ECO:0000256" key="1">
    <source>
        <dbReference type="SAM" id="MobiDB-lite"/>
    </source>
</evidence>
<accession>A0A161ZJJ5</accession>
<evidence type="ECO:0000313" key="3">
    <source>
        <dbReference type="EMBL" id="WOH08659.1"/>
    </source>
</evidence>
<dbReference type="EMBL" id="CP093349">
    <property type="protein sequence ID" value="WOH08659.1"/>
    <property type="molecule type" value="Genomic_DNA"/>
</dbReference>
<gene>
    <name evidence="2" type="ORF">DCAR_024316</name>
    <name evidence="3" type="ORF">DCAR_0728103</name>
</gene>
<feature type="region of interest" description="Disordered" evidence="1">
    <location>
        <begin position="1"/>
        <end position="33"/>
    </location>
</feature>
<dbReference type="AlphaFoldDB" id="A0A161ZJJ5"/>
<feature type="region of interest" description="Disordered" evidence="1">
    <location>
        <begin position="51"/>
        <end position="76"/>
    </location>
</feature>
<proteinExistence type="predicted"/>
<sequence length="221" mass="23041">MGCPVEKDPAVNPTPVKPVTNPTTPNPDVVGTSNKFSVLEDGEIGSLAETEVVGTDSEPFSVNPNEGNAMPHSVPEVPVECPANASVAVPECLVDAPDAPVVRSSDVELQDAPAAPLGSSSDAPVEMEVDQGFIEVVCALPASNTPPICPQATVSESSKNKRKKSKGKGQNGPFFTESPQVSPPLASPSKRGKNVDEEGFTQIENKRSLRSRGKVTNSNLS</sequence>
<dbReference type="Proteomes" id="UP000077755">
    <property type="component" value="Chromosome 7"/>
</dbReference>
<dbReference type="EMBL" id="LNRQ01000007">
    <property type="protein sequence ID" value="KZM87182.1"/>
    <property type="molecule type" value="Genomic_DNA"/>
</dbReference>
<keyword evidence="4" id="KW-1185">Reference proteome</keyword>
<feature type="region of interest" description="Disordered" evidence="1">
    <location>
        <begin position="104"/>
        <end position="123"/>
    </location>
</feature>
<reference evidence="3" key="2">
    <citation type="submission" date="2022-03" db="EMBL/GenBank/DDBJ databases">
        <title>Draft title - Genomic analysis of global carrot germplasm unveils the trajectory of domestication and the origin of high carotenoid orange carrot.</title>
        <authorList>
            <person name="Iorizzo M."/>
            <person name="Ellison S."/>
            <person name="Senalik D."/>
            <person name="Macko-Podgorni A."/>
            <person name="Grzebelus D."/>
            <person name="Bostan H."/>
            <person name="Rolling W."/>
            <person name="Curaba J."/>
            <person name="Simon P."/>
        </authorList>
    </citation>
    <scope>NUCLEOTIDE SEQUENCE</scope>
    <source>
        <tissue evidence="3">Leaf</tissue>
    </source>
</reference>
<feature type="region of interest" description="Disordered" evidence="1">
    <location>
        <begin position="143"/>
        <end position="221"/>
    </location>
</feature>
<evidence type="ECO:0000313" key="4">
    <source>
        <dbReference type="Proteomes" id="UP000077755"/>
    </source>
</evidence>
<dbReference type="Gramene" id="KZM87182">
    <property type="protein sequence ID" value="KZM87182"/>
    <property type="gene ID" value="DCAR_024316"/>
</dbReference>
<organism evidence="2">
    <name type="scientific">Daucus carota subsp. sativus</name>
    <name type="common">Carrot</name>
    <dbReference type="NCBI Taxonomy" id="79200"/>
    <lineage>
        <taxon>Eukaryota</taxon>
        <taxon>Viridiplantae</taxon>
        <taxon>Streptophyta</taxon>
        <taxon>Embryophyta</taxon>
        <taxon>Tracheophyta</taxon>
        <taxon>Spermatophyta</taxon>
        <taxon>Magnoliopsida</taxon>
        <taxon>eudicotyledons</taxon>
        <taxon>Gunneridae</taxon>
        <taxon>Pentapetalae</taxon>
        <taxon>asterids</taxon>
        <taxon>campanulids</taxon>
        <taxon>Apiales</taxon>
        <taxon>Apiaceae</taxon>
        <taxon>Apioideae</taxon>
        <taxon>Scandiceae</taxon>
        <taxon>Daucinae</taxon>
        <taxon>Daucus</taxon>
        <taxon>Daucus sect. Daucus</taxon>
    </lineage>
</organism>
<feature type="compositionally biased region" description="Low complexity" evidence="1">
    <location>
        <begin position="10"/>
        <end position="32"/>
    </location>
</feature>